<dbReference type="EMBL" id="JAPWTJ010000199">
    <property type="protein sequence ID" value="KAJ8981182.1"/>
    <property type="molecule type" value="Genomic_DNA"/>
</dbReference>
<accession>A0ABQ9JU04</accession>
<dbReference type="PANTHER" id="PTHR33939">
    <property type="entry name" value="PROTEIN CBG22215"/>
    <property type="match status" value="1"/>
</dbReference>
<evidence type="ECO:0000313" key="1">
    <source>
        <dbReference type="EMBL" id="KAJ8981182.1"/>
    </source>
</evidence>
<dbReference type="PANTHER" id="PTHR33939:SF1">
    <property type="entry name" value="DUF4371 DOMAIN-CONTAINING PROTEIN"/>
    <property type="match status" value="1"/>
</dbReference>
<proteinExistence type="predicted"/>
<organism evidence="1 2">
    <name type="scientific">Molorchus minor</name>
    <dbReference type="NCBI Taxonomy" id="1323400"/>
    <lineage>
        <taxon>Eukaryota</taxon>
        <taxon>Metazoa</taxon>
        <taxon>Ecdysozoa</taxon>
        <taxon>Arthropoda</taxon>
        <taxon>Hexapoda</taxon>
        <taxon>Insecta</taxon>
        <taxon>Pterygota</taxon>
        <taxon>Neoptera</taxon>
        <taxon>Endopterygota</taxon>
        <taxon>Coleoptera</taxon>
        <taxon>Polyphaga</taxon>
        <taxon>Cucujiformia</taxon>
        <taxon>Chrysomeloidea</taxon>
        <taxon>Cerambycidae</taxon>
        <taxon>Lamiinae</taxon>
        <taxon>Monochamini</taxon>
        <taxon>Molorchus</taxon>
    </lineage>
</organism>
<evidence type="ECO:0008006" key="3">
    <source>
        <dbReference type="Google" id="ProtNLM"/>
    </source>
</evidence>
<comment type="caution">
    <text evidence="1">The sequence shown here is derived from an EMBL/GenBank/DDBJ whole genome shotgun (WGS) entry which is preliminary data.</text>
</comment>
<sequence length="179" mass="21176">MMKKKTIAKKKKTETRGRTKIEVDEDSLLIEIVLWRRSYLEKLRKFRNSDRKIYYLDETWVNEGHAMTKVWQDCNIQTRRQAFLKGFSPGLKTPSERGRRLIITHIGISEYSQEFRNAKNRTVFESQRTGDCHEDMHSGVSETWFSFILSFTQPGAVVMNNAPYHSRRTEKLPTSTRRK</sequence>
<protein>
    <recommendedName>
        <fullName evidence="3">Transposase</fullName>
    </recommendedName>
</protein>
<name>A0ABQ9JU04_9CUCU</name>
<gene>
    <name evidence="1" type="ORF">NQ317_017275</name>
</gene>
<dbReference type="Proteomes" id="UP001162164">
    <property type="component" value="Unassembled WGS sequence"/>
</dbReference>
<reference evidence="1" key="1">
    <citation type="journal article" date="2023" name="Insect Mol. Biol.">
        <title>Genome sequencing provides insights into the evolution of gene families encoding plant cell wall-degrading enzymes in longhorned beetles.</title>
        <authorList>
            <person name="Shin N.R."/>
            <person name="Okamura Y."/>
            <person name="Kirsch R."/>
            <person name="Pauchet Y."/>
        </authorList>
    </citation>
    <scope>NUCLEOTIDE SEQUENCE</scope>
    <source>
        <strain evidence="1">MMC_N1</strain>
    </source>
</reference>
<evidence type="ECO:0000313" key="2">
    <source>
        <dbReference type="Proteomes" id="UP001162164"/>
    </source>
</evidence>
<keyword evidence="2" id="KW-1185">Reference proteome</keyword>